<protein>
    <submittedName>
        <fullName evidence="2">Uncharacterized protein</fullName>
    </submittedName>
</protein>
<evidence type="ECO:0000256" key="1">
    <source>
        <dbReference type="SAM" id="MobiDB-lite"/>
    </source>
</evidence>
<keyword evidence="3" id="KW-1185">Reference proteome</keyword>
<accession>A0A6A5TH82</accession>
<evidence type="ECO:0000313" key="3">
    <source>
        <dbReference type="Proteomes" id="UP000800035"/>
    </source>
</evidence>
<dbReference type="Proteomes" id="UP000800035">
    <property type="component" value="Unassembled WGS sequence"/>
</dbReference>
<gene>
    <name evidence="2" type="ORF">CC80DRAFT_498344</name>
</gene>
<evidence type="ECO:0000313" key="2">
    <source>
        <dbReference type="EMBL" id="KAF1948257.1"/>
    </source>
</evidence>
<dbReference type="OrthoDB" id="4906364at2759"/>
<dbReference type="EMBL" id="ML977067">
    <property type="protein sequence ID" value="KAF1948257.1"/>
    <property type="molecule type" value="Genomic_DNA"/>
</dbReference>
<sequence>MPPRATSSTAAGVAASDVVLTGPRNWDEWYNVFKGRAISARVWKYLNPEDNNKPTLWKEKNKRYHINQQKQEREYKERQEALTSTTVMVPATVNVASEEITLQRKVTIPPDQLLIPDSCTLKYLVSEFINSAAVVSVRTLGRTWHTAFPTTFNGEGSPYDGNGSVPPNPHAWSKSRKRTNLKVDKDEDVSS</sequence>
<reference evidence="2" key="1">
    <citation type="journal article" date="2020" name="Stud. Mycol.">
        <title>101 Dothideomycetes genomes: a test case for predicting lifestyles and emergence of pathogens.</title>
        <authorList>
            <person name="Haridas S."/>
            <person name="Albert R."/>
            <person name="Binder M."/>
            <person name="Bloem J."/>
            <person name="Labutti K."/>
            <person name="Salamov A."/>
            <person name="Andreopoulos B."/>
            <person name="Baker S."/>
            <person name="Barry K."/>
            <person name="Bills G."/>
            <person name="Bluhm B."/>
            <person name="Cannon C."/>
            <person name="Castanera R."/>
            <person name="Culley D."/>
            <person name="Daum C."/>
            <person name="Ezra D."/>
            <person name="Gonzalez J."/>
            <person name="Henrissat B."/>
            <person name="Kuo A."/>
            <person name="Liang C."/>
            <person name="Lipzen A."/>
            <person name="Lutzoni F."/>
            <person name="Magnuson J."/>
            <person name="Mondo S."/>
            <person name="Nolan M."/>
            <person name="Ohm R."/>
            <person name="Pangilinan J."/>
            <person name="Park H.-J."/>
            <person name="Ramirez L."/>
            <person name="Alfaro M."/>
            <person name="Sun H."/>
            <person name="Tritt A."/>
            <person name="Yoshinaga Y."/>
            <person name="Zwiers L.-H."/>
            <person name="Turgeon B."/>
            <person name="Goodwin S."/>
            <person name="Spatafora J."/>
            <person name="Crous P."/>
            <person name="Grigoriev I."/>
        </authorList>
    </citation>
    <scope>NUCLEOTIDE SEQUENCE</scope>
    <source>
        <strain evidence="2">CBS 675.92</strain>
    </source>
</reference>
<dbReference type="AlphaFoldDB" id="A0A6A5TH82"/>
<organism evidence="2 3">
    <name type="scientific">Byssothecium circinans</name>
    <dbReference type="NCBI Taxonomy" id="147558"/>
    <lineage>
        <taxon>Eukaryota</taxon>
        <taxon>Fungi</taxon>
        <taxon>Dikarya</taxon>
        <taxon>Ascomycota</taxon>
        <taxon>Pezizomycotina</taxon>
        <taxon>Dothideomycetes</taxon>
        <taxon>Pleosporomycetidae</taxon>
        <taxon>Pleosporales</taxon>
        <taxon>Massarineae</taxon>
        <taxon>Massarinaceae</taxon>
        <taxon>Byssothecium</taxon>
    </lineage>
</organism>
<name>A0A6A5TH82_9PLEO</name>
<proteinExistence type="predicted"/>
<feature type="region of interest" description="Disordered" evidence="1">
    <location>
        <begin position="152"/>
        <end position="191"/>
    </location>
</feature>